<gene>
    <name evidence="2" type="ORF">METBIDRAFT_206803</name>
</gene>
<name>A0A1A0H6L4_9ASCO</name>
<keyword evidence="3" id="KW-1185">Reference proteome</keyword>
<feature type="compositionally biased region" description="Low complexity" evidence="1">
    <location>
        <begin position="44"/>
        <end position="55"/>
    </location>
</feature>
<dbReference type="GeneID" id="30027978"/>
<evidence type="ECO:0000313" key="2">
    <source>
        <dbReference type="EMBL" id="OBA19729.1"/>
    </source>
</evidence>
<accession>A0A1A0H6L4</accession>
<evidence type="ECO:0000313" key="3">
    <source>
        <dbReference type="Proteomes" id="UP000092555"/>
    </source>
</evidence>
<protein>
    <submittedName>
        <fullName evidence="2">Uncharacterized protein</fullName>
    </submittedName>
</protein>
<dbReference type="Proteomes" id="UP000092555">
    <property type="component" value="Unassembled WGS sequence"/>
</dbReference>
<dbReference type="AlphaFoldDB" id="A0A1A0H6L4"/>
<feature type="region of interest" description="Disordered" evidence="1">
    <location>
        <begin position="1"/>
        <end position="61"/>
    </location>
</feature>
<reference evidence="2 3" key="1">
    <citation type="submission" date="2016-05" db="EMBL/GenBank/DDBJ databases">
        <title>Comparative genomics of biotechnologically important yeasts.</title>
        <authorList>
            <consortium name="DOE Joint Genome Institute"/>
            <person name="Riley R."/>
            <person name="Haridas S."/>
            <person name="Wolfe K.H."/>
            <person name="Lopes M.R."/>
            <person name="Hittinger C.T."/>
            <person name="Goker M."/>
            <person name="Salamov A."/>
            <person name="Wisecaver J."/>
            <person name="Long T.M."/>
            <person name="Aerts A.L."/>
            <person name="Barry K."/>
            <person name="Choi C."/>
            <person name="Clum A."/>
            <person name="Coughlan A.Y."/>
            <person name="Deshpande S."/>
            <person name="Douglass A.P."/>
            <person name="Hanson S.J."/>
            <person name="Klenk H.-P."/>
            <person name="LaButti K."/>
            <person name="Lapidus A."/>
            <person name="Lindquist E."/>
            <person name="Lipzen A."/>
            <person name="Meier-kolthoff J.P."/>
            <person name="Ohm R.A."/>
            <person name="Otillar R.P."/>
            <person name="Pangilinan J."/>
            <person name="Peng Y."/>
            <person name="Rokas A."/>
            <person name="Rosa C.A."/>
            <person name="Scheuner C."/>
            <person name="Sibirny A.A."/>
            <person name="Slot J.C."/>
            <person name="Stielow J.B."/>
            <person name="Sun H."/>
            <person name="Kurtzman C.P."/>
            <person name="Blackwell M."/>
            <person name="Grigoriev I.V."/>
            <person name="Jeffries T.W."/>
        </authorList>
    </citation>
    <scope>NUCLEOTIDE SEQUENCE [LARGE SCALE GENOMIC DNA]</scope>
    <source>
        <strain evidence="2 3">NRRL YB-4993</strain>
    </source>
</reference>
<proteinExistence type="predicted"/>
<dbReference type="EMBL" id="LXTC01000005">
    <property type="protein sequence ID" value="OBA19729.1"/>
    <property type="molecule type" value="Genomic_DNA"/>
</dbReference>
<evidence type="ECO:0000256" key="1">
    <source>
        <dbReference type="SAM" id="MobiDB-lite"/>
    </source>
</evidence>
<dbReference type="OrthoDB" id="4074674at2759"/>
<comment type="caution">
    <text evidence="2">The sequence shown here is derived from an EMBL/GenBank/DDBJ whole genome shotgun (WGS) entry which is preliminary data.</text>
</comment>
<sequence>MIKSESRKSSLFSSLKTRRSLKDMSVRAQKSSLVISGPFPQPTPEARATPEPAHALSPLDPNAAVGKRYSQVYFAGPEGQENTQKRHSLAWQKHAAGLASELSLATLSAVPSDMASVDSALVDLPLPTIMEHDRRAPSLDLVGAAGLWRSAGSRGMGLGETCAPRRIHRTTNIGDMRKFIDGADMLPMSNRRSLEVEAHEIQTLGARACRRDFGVQCAVRLVENAFVMTFSAAGRGGPRDWDDVDEAEVLKGDADDDAADLLPVADV</sequence>
<organism evidence="2 3">
    <name type="scientific">Metschnikowia bicuspidata var. bicuspidata NRRL YB-4993</name>
    <dbReference type="NCBI Taxonomy" id="869754"/>
    <lineage>
        <taxon>Eukaryota</taxon>
        <taxon>Fungi</taxon>
        <taxon>Dikarya</taxon>
        <taxon>Ascomycota</taxon>
        <taxon>Saccharomycotina</taxon>
        <taxon>Pichiomycetes</taxon>
        <taxon>Metschnikowiaceae</taxon>
        <taxon>Metschnikowia</taxon>
    </lineage>
</organism>
<dbReference type="RefSeq" id="XP_018710254.1">
    <property type="nucleotide sequence ID" value="XM_018855002.1"/>
</dbReference>